<accession>A0A0D2KNP7</accession>
<evidence type="ECO:0000313" key="1">
    <source>
        <dbReference type="EMBL" id="KJA16207.1"/>
    </source>
</evidence>
<dbReference type="AlphaFoldDB" id="A0A0D2KNP7"/>
<keyword evidence="2" id="KW-1185">Reference proteome</keyword>
<proteinExistence type="predicted"/>
<dbReference type="EMBL" id="KN817626">
    <property type="protein sequence ID" value="KJA16207.1"/>
    <property type="molecule type" value="Genomic_DNA"/>
</dbReference>
<name>A0A0D2KNP7_HYPSF</name>
<evidence type="ECO:0000313" key="2">
    <source>
        <dbReference type="Proteomes" id="UP000054270"/>
    </source>
</evidence>
<gene>
    <name evidence="1" type="ORF">HYPSUDRAFT_303559</name>
</gene>
<sequence length="102" mass="10956">MPAHSSYWPPPVLRRRGARRGFTSSPLSIALTSISPIPAYSPAPAAIAATLPGPHAPSTIRARLPPFRHPSHLNGRMLLCSCSCLLQSCYLADSLPRPVFCP</sequence>
<organism evidence="1 2">
    <name type="scientific">Hypholoma sublateritium (strain FD-334 SS-4)</name>
    <dbReference type="NCBI Taxonomy" id="945553"/>
    <lineage>
        <taxon>Eukaryota</taxon>
        <taxon>Fungi</taxon>
        <taxon>Dikarya</taxon>
        <taxon>Basidiomycota</taxon>
        <taxon>Agaricomycotina</taxon>
        <taxon>Agaricomycetes</taxon>
        <taxon>Agaricomycetidae</taxon>
        <taxon>Agaricales</taxon>
        <taxon>Agaricineae</taxon>
        <taxon>Strophariaceae</taxon>
        <taxon>Hypholoma</taxon>
    </lineage>
</organism>
<reference evidence="2" key="1">
    <citation type="submission" date="2014-04" db="EMBL/GenBank/DDBJ databases">
        <title>Evolutionary Origins and Diversification of the Mycorrhizal Mutualists.</title>
        <authorList>
            <consortium name="DOE Joint Genome Institute"/>
            <consortium name="Mycorrhizal Genomics Consortium"/>
            <person name="Kohler A."/>
            <person name="Kuo A."/>
            <person name="Nagy L.G."/>
            <person name="Floudas D."/>
            <person name="Copeland A."/>
            <person name="Barry K.W."/>
            <person name="Cichocki N."/>
            <person name="Veneault-Fourrey C."/>
            <person name="LaButti K."/>
            <person name="Lindquist E.A."/>
            <person name="Lipzen A."/>
            <person name="Lundell T."/>
            <person name="Morin E."/>
            <person name="Murat C."/>
            <person name="Riley R."/>
            <person name="Ohm R."/>
            <person name="Sun H."/>
            <person name="Tunlid A."/>
            <person name="Henrissat B."/>
            <person name="Grigoriev I.V."/>
            <person name="Hibbett D.S."/>
            <person name="Martin F."/>
        </authorList>
    </citation>
    <scope>NUCLEOTIDE SEQUENCE [LARGE SCALE GENOMIC DNA]</scope>
    <source>
        <strain evidence="2">FD-334 SS-4</strain>
    </source>
</reference>
<protein>
    <submittedName>
        <fullName evidence="1">Uncharacterized protein</fullName>
    </submittedName>
</protein>
<dbReference type="Proteomes" id="UP000054270">
    <property type="component" value="Unassembled WGS sequence"/>
</dbReference>